<evidence type="ECO:0000256" key="25">
    <source>
        <dbReference type="SAM" id="Phobius"/>
    </source>
</evidence>
<evidence type="ECO:0000256" key="10">
    <source>
        <dbReference type="ARBA" id="ARBA00022729"/>
    </source>
</evidence>
<comment type="function">
    <text evidence="21">Receptor kinase that detects X.oryzae pv. oryzae protein Ax21 to promote innate immunity. Following X.oryzae pv. oryzae protein Ax21 detection, undergoes cleavage, releasing the processed protein kinase Xa21 chain.</text>
</comment>
<dbReference type="PROSITE" id="PS00107">
    <property type="entry name" value="PROTEIN_KINASE_ATP"/>
    <property type="match status" value="1"/>
</dbReference>
<evidence type="ECO:0000256" key="17">
    <source>
        <dbReference type="ARBA" id="ARBA00023170"/>
    </source>
</evidence>
<evidence type="ECO:0000256" key="9">
    <source>
        <dbReference type="ARBA" id="ARBA00022692"/>
    </source>
</evidence>
<protein>
    <recommendedName>
        <fullName evidence="23">Receptor kinase-like protein Xa21</fullName>
        <ecNumber evidence="3">2.7.11.1</ecNumber>
    </recommendedName>
</protein>
<keyword evidence="18" id="KW-0325">Glycoprotein</keyword>
<evidence type="ECO:0000256" key="7">
    <source>
        <dbReference type="ARBA" id="ARBA00022614"/>
    </source>
</evidence>
<keyword evidence="10" id="KW-0732">Signal</keyword>
<comment type="function">
    <text evidence="22">The processed protein kinase Xa21 chain released by protein cleavage after X.oryzae pv. oryzae protein Ax21 detection translocates into the nucleus where it can bind and regulate WRKY62, a transcription factor. Confers resistance to the bacterial pathogen X.oryzae pv. oryzae (Xoo).</text>
</comment>
<dbReference type="Proteomes" id="UP000636709">
    <property type="component" value="Unassembled WGS sequence"/>
</dbReference>
<dbReference type="Pfam" id="PF00069">
    <property type="entry name" value="Pkinase"/>
    <property type="match status" value="1"/>
</dbReference>
<dbReference type="PANTHER" id="PTHR27008">
    <property type="entry name" value="OS04G0122200 PROTEIN"/>
    <property type="match status" value="1"/>
</dbReference>
<name>A0A835BM31_9POAL</name>
<evidence type="ECO:0000256" key="13">
    <source>
        <dbReference type="ARBA" id="ARBA00022777"/>
    </source>
</evidence>
<dbReference type="InterPro" id="IPR000719">
    <property type="entry name" value="Prot_kinase_dom"/>
</dbReference>
<dbReference type="GO" id="GO:0005789">
    <property type="term" value="C:endoplasmic reticulum membrane"/>
    <property type="evidence" value="ECO:0007669"/>
    <property type="project" value="UniProtKB-SubCell"/>
</dbReference>
<evidence type="ECO:0000256" key="8">
    <source>
        <dbReference type="ARBA" id="ARBA00022679"/>
    </source>
</evidence>
<dbReference type="FunFam" id="3.30.200.20:FF:000432">
    <property type="entry name" value="LRR receptor-like serine/threonine-protein kinase EFR"/>
    <property type="match status" value="1"/>
</dbReference>
<dbReference type="Pfam" id="PF23598">
    <property type="entry name" value="LRR_14"/>
    <property type="match status" value="1"/>
</dbReference>
<evidence type="ECO:0000259" key="26">
    <source>
        <dbReference type="PROSITE" id="PS50011"/>
    </source>
</evidence>
<organism evidence="27 28">
    <name type="scientific">Digitaria exilis</name>
    <dbReference type="NCBI Taxonomy" id="1010633"/>
    <lineage>
        <taxon>Eukaryota</taxon>
        <taxon>Viridiplantae</taxon>
        <taxon>Streptophyta</taxon>
        <taxon>Embryophyta</taxon>
        <taxon>Tracheophyta</taxon>
        <taxon>Spermatophyta</taxon>
        <taxon>Magnoliopsida</taxon>
        <taxon>Liliopsida</taxon>
        <taxon>Poales</taxon>
        <taxon>Poaceae</taxon>
        <taxon>PACMAD clade</taxon>
        <taxon>Panicoideae</taxon>
        <taxon>Panicodae</taxon>
        <taxon>Paniceae</taxon>
        <taxon>Anthephorinae</taxon>
        <taxon>Digitaria</taxon>
    </lineage>
</organism>
<comment type="catalytic activity">
    <reaction evidence="20">
        <text>L-seryl-[protein] + ATP = O-phospho-L-seryl-[protein] + ADP + H(+)</text>
        <dbReference type="Rhea" id="RHEA:17989"/>
        <dbReference type="Rhea" id="RHEA-COMP:9863"/>
        <dbReference type="Rhea" id="RHEA-COMP:11604"/>
        <dbReference type="ChEBI" id="CHEBI:15378"/>
        <dbReference type="ChEBI" id="CHEBI:29999"/>
        <dbReference type="ChEBI" id="CHEBI:30616"/>
        <dbReference type="ChEBI" id="CHEBI:83421"/>
        <dbReference type="ChEBI" id="CHEBI:456216"/>
        <dbReference type="EC" id="2.7.11.1"/>
    </reaction>
</comment>
<evidence type="ECO:0000256" key="5">
    <source>
        <dbReference type="ARBA" id="ARBA00022527"/>
    </source>
</evidence>
<dbReference type="AlphaFoldDB" id="A0A835BM31"/>
<dbReference type="PROSITE" id="PS50011">
    <property type="entry name" value="PROTEIN_KINASE_DOM"/>
    <property type="match status" value="1"/>
</dbReference>
<keyword evidence="7" id="KW-0433">Leucine-rich repeat</keyword>
<evidence type="ECO:0000256" key="23">
    <source>
        <dbReference type="ARBA" id="ARBA00072040"/>
    </source>
</evidence>
<keyword evidence="5" id="KW-0723">Serine/threonine-protein kinase</keyword>
<dbReference type="PROSITE" id="PS00108">
    <property type="entry name" value="PROTEIN_KINASE_ST"/>
    <property type="match status" value="1"/>
</dbReference>
<dbReference type="OrthoDB" id="656102at2759"/>
<keyword evidence="28" id="KW-1185">Reference proteome</keyword>
<dbReference type="FunFam" id="1.10.510.10:FF:000358">
    <property type="entry name" value="Putative leucine-rich repeat receptor-like serine/threonine-protein kinase"/>
    <property type="match status" value="1"/>
</dbReference>
<dbReference type="InterPro" id="IPR008271">
    <property type="entry name" value="Ser/Thr_kinase_AS"/>
</dbReference>
<dbReference type="EMBL" id="JACEFO010001882">
    <property type="protein sequence ID" value="KAF8695861.1"/>
    <property type="molecule type" value="Genomic_DNA"/>
</dbReference>
<evidence type="ECO:0000256" key="1">
    <source>
        <dbReference type="ARBA" id="ARBA00004162"/>
    </source>
</evidence>
<keyword evidence="15 25" id="KW-1133">Transmembrane helix</keyword>
<comment type="caution">
    <text evidence="27">The sequence shown here is derived from an EMBL/GenBank/DDBJ whole genome shotgun (WGS) entry which is preliminary data.</text>
</comment>
<dbReference type="InterPro" id="IPR011009">
    <property type="entry name" value="Kinase-like_dom_sf"/>
</dbReference>
<evidence type="ECO:0000256" key="14">
    <source>
        <dbReference type="ARBA" id="ARBA00022840"/>
    </source>
</evidence>
<evidence type="ECO:0000313" key="28">
    <source>
        <dbReference type="Proteomes" id="UP000636709"/>
    </source>
</evidence>
<evidence type="ECO:0000256" key="16">
    <source>
        <dbReference type="ARBA" id="ARBA00023136"/>
    </source>
</evidence>
<keyword evidence="6" id="KW-0597">Phosphoprotein</keyword>
<keyword evidence="4" id="KW-1003">Cell membrane</keyword>
<keyword evidence="11" id="KW-0677">Repeat</keyword>
<dbReference type="GO" id="GO:0005524">
    <property type="term" value="F:ATP binding"/>
    <property type="evidence" value="ECO:0007669"/>
    <property type="project" value="UniProtKB-UniRule"/>
</dbReference>
<proteinExistence type="predicted"/>
<keyword evidence="13" id="KW-0418">Kinase</keyword>
<feature type="binding site" evidence="24">
    <location>
        <position position="467"/>
    </location>
    <ligand>
        <name>ATP</name>
        <dbReference type="ChEBI" id="CHEBI:30616"/>
    </ligand>
</feature>
<evidence type="ECO:0000256" key="2">
    <source>
        <dbReference type="ARBA" id="ARBA00004389"/>
    </source>
</evidence>
<dbReference type="GO" id="GO:0005886">
    <property type="term" value="C:plasma membrane"/>
    <property type="evidence" value="ECO:0007669"/>
    <property type="project" value="UniProtKB-SubCell"/>
</dbReference>
<comment type="subcellular location">
    <subcellularLocation>
        <location evidence="1">Cell membrane</location>
        <topology evidence="1">Single-pass membrane protein</topology>
    </subcellularLocation>
    <subcellularLocation>
        <location evidence="2">Endoplasmic reticulum membrane</location>
        <topology evidence="2">Single-pass membrane protein</topology>
    </subcellularLocation>
</comment>
<dbReference type="Gene3D" id="3.80.10.10">
    <property type="entry name" value="Ribonuclease Inhibitor"/>
    <property type="match status" value="1"/>
</dbReference>
<evidence type="ECO:0000256" key="20">
    <source>
        <dbReference type="ARBA" id="ARBA00048679"/>
    </source>
</evidence>
<dbReference type="SUPFAM" id="SSF52058">
    <property type="entry name" value="L domain-like"/>
    <property type="match status" value="1"/>
</dbReference>
<reference evidence="27" key="1">
    <citation type="submission" date="2020-07" db="EMBL/GenBank/DDBJ databases">
        <title>Genome sequence and genetic diversity analysis of an under-domesticated orphan crop, white fonio (Digitaria exilis).</title>
        <authorList>
            <person name="Bennetzen J.L."/>
            <person name="Chen S."/>
            <person name="Ma X."/>
            <person name="Wang X."/>
            <person name="Yssel A.E.J."/>
            <person name="Chaluvadi S.R."/>
            <person name="Johnson M."/>
            <person name="Gangashetty P."/>
            <person name="Hamidou F."/>
            <person name="Sanogo M.D."/>
            <person name="Zwaenepoel A."/>
            <person name="Wallace J."/>
            <person name="Van De Peer Y."/>
            <person name="Van Deynze A."/>
        </authorList>
    </citation>
    <scope>NUCLEOTIDE SEQUENCE</scope>
    <source>
        <tissue evidence="27">Leaves</tissue>
    </source>
</reference>
<dbReference type="FunFam" id="3.80.10.10:FF:000041">
    <property type="entry name" value="LRR receptor-like serine/threonine-protein kinase ERECTA"/>
    <property type="match status" value="2"/>
</dbReference>
<dbReference type="InterPro" id="IPR001611">
    <property type="entry name" value="Leu-rich_rpt"/>
</dbReference>
<gene>
    <name evidence="27" type="ORF">HU200_036736</name>
</gene>
<keyword evidence="17" id="KW-0675">Receptor</keyword>
<evidence type="ECO:0000256" key="21">
    <source>
        <dbReference type="ARBA" id="ARBA00054320"/>
    </source>
</evidence>
<dbReference type="InterPro" id="IPR055414">
    <property type="entry name" value="LRR_R13L4/SHOC2-like"/>
</dbReference>
<evidence type="ECO:0000256" key="4">
    <source>
        <dbReference type="ARBA" id="ARBA00022475"/>
    </source>
</evidence>
<evidence type="ECO:0000256" key="24">
    <source>
        <dbReference type="PROSITE-ProRule" id="PRU10141"/>
    </source>
</evidence>
<dbReference type="GO" id="GO:0004674">
    <property type="term" value="F:protein serine/threonine kinase activity"/>
    <property type="evidence" value="ECO:0007669"/>
    <property type="project" value="UniProtKB-KW"/>
</dbReference>
<dbReference type="Gene3D" id="1.10.510.10">
    <property type="entry name" value="Transferase(Phosphotransferase) domain 1"/>
    <property type="match status" value="1"/>
</dbReference>
<dbReference type="InterPro" id="IPR051809">
    <property type="entry name" value="Plant_receptor-like_S/T_kinase"/>
</dbReference>
<keyword evidence="16 25" id="KW-0472">Membrane</keyword>
<feature type="transmembrane region" description="Helical" evidence="25">
    <location>
        <begin position="381"/>
        <end position="403"/>
    </location>
</feature>
<evidence type="ECO:0000256" key="3">
    <source>
        <dbReference type="ARBA" id="ARBA00012513"/>
    </source>
</evidence>
<dbReference type="EC" id="2.7.11.1" evidence="3"/>
<dbReference type="Gene3D" id="3.30.200.20">
    <property type="entry name" value="Phosphorylase Kinase, domain 1"/>
    <property type="match status" value="1"/>
</dbReference>
<dbReference type="PANTHER" id="PTHR27008:SF544">
    <property type="entry name" value="PROTEIN KINASE DOMAIN-CONTAINING PROTEIN"/>
    <property type="match status" value="1"/>
</dbReference>
<dbReference type="SMART" id="SM00369">
    <property type="entry name" value="LRR_TYP"/>
    <property type="match status" value="5"/>
</dbReference>
<evidence type="ECO:0000313" key="27">
    <source>
        <dbReference type="EMBL" id="KAF8695861.1"/>
    </source>
</evidence>
<evidence type="ECO:0000256" key="22">
    <source>
        <dbReference type="ARBA" id="ARBA00056628"/>
    </source>
</evidence>
<keyword evidence="8" id="KW-0808">Transferase</keyword>
<keyword evidence="12 24" id="KW-0547">Nucleotide-binding</keyword>
<sequence length="760" mass="82913">MYNISSMREFQLQGNLLHGSFPADIGSKFPDILTLSFDRNQFTGSIPSSLSNGWEFITSMSNCSQLQVLDISINPGFTGPLPSAIMNLSWTLQILQLEYTGISSSIPDAISNLVNLEILHVGDTSISGVLPESIGKLGNLAGLYLYNTNLSGLIPATIGNLSKLSDLHAYNCNFVGAIPSTLGKLNSLEAIDLSINRLSGSIPREIFNLPALSIFFSLSQNLLSGPLPSEVGNLVNLNSLSLYGNQLSGEIPDTIGKCTVLEGLWLYNNSFEGTIPDSLNNIIGLRVLNLSINKLAGYIPDSVGGIRDLQRLGLAHNHLSGPIPTNLQNLTSLIVLDLSFNNLQVTGNDNLCGGIPQLHLHPCHASSVENNRNWRSKCVTIALSTAGTILFLLLISICIKVMYKKVRKNNDRPYLPSVVEEQYERVSYQALANGTNKFSEANLVGKGSFGAVYKCTFHDEGTIVAVKVFNLEKSGSSKSFVAECEALRRVRHRCLLKIITCCSSINHLGQEFKALVFEYMPNGSLSGWLHQESATPTVSNTLSLEQRLDIAIDIMDALDYLHNRCQPQIIHCDVKPSNILIAEDMSARVGDFGISRMLVETTHNALSSSISTVGIRGSIGYVAPEYGEGSSVSSAGDVYSLGILLLEMFTGRSPTNDMFRGSWDLHKFCEDALPRRILDIVDTTLWLHTVIRDNTMRSTIENCLLSVISLGISCSQKQPKERTPIQDAAIEMHAIRDLYLKSAASVVQEHSEIATESADL</sequence>
<evidence type="ECO:0000256" key="19">
    <source>
        <dbReference type="ARBA" id="ARBA00047899"/>
    </source>
</evidence>
<dbReference type="Pfam" id="PF00560">
    <property type="entry name" value="LRR_1"/>
    <property type="match status" value="3"/>
</dbReference>
<dbReference type="SUPFAM" id="SSF56112">
    <property type="entry name" value="Protein kinase-like (PK-like)"/>
    <property type="match status" value="1"/>
</dbReference>
<keyword evidence="14 24" id="KW-0067">ATP-binding</keyword>
<dbReference type="InterPro" id="IPR003591">
    <property type="entry name" value="Leu-rich_rpt_typical-subtyp"/>
</dbReference>
<evidence type="ECO:0000256" key="15">
    <source>
        <dbReference type="ARBA" id="ARBA00022989"/>
    </source>
</evidence>
<evidence type="ECO:0000256" key="11">
    <source>
        <dbReference type="ARBA" id="ARBA00022737"/>
    </source>
</evidence>
<dbReference type="InterPro" id="IPR032675">
    <property type="entry name" value="LRR_dom_sf"/>
</dbReference>
<evidence type="ECO:0000256" key="6">
    <source>
        <dbReference type="ARBA" id="ARBA00022553"/>
    </source>
</evidence>
<comment type="catalytic activity">
    <reaction evidence="19">
        <text>L-threonyl-[protein] + ATP = O-phospho-L-threonyl-[protein] + ADP + H(+)</text>
        <dbReference type="Rhea" id="RHEA:46608"/>
        <dbReference type="Rhea" id="RHEA-COMP:11060"/>
        <dbReference type="Rhea" id="RHEA-COMP:11605"/>
        <dbReference type="ChEBI" id="CHEBI:15378"/>
        <dbReference type="ChEBI" id="CHEBI:30013"/>
        <dbReference type="ChEBI" id="CHEBI:30616"/>
        <dbReference type="ChEBI" id="CHEBI:61977"/>
        <dbReference type="ChEBI" id="CHEBI:456216"/>
        <dbReference type="EC" id="2.7.11.1"/>
    </reaction>
</comment>
<dbReference type="SMART" id="SM00220">
    <property type="entry name" value="S_TKc"/>
    <property type="match status" value="1"/>
</dbReference>
<feature type="domain" description="Protein kinase" evidence="26">
    <location>
        <begin position="438"/>
        <end position="736"/>
    </location>
</feature>
<dbReference type="InterPro" id="IPR017441">
    <property type="entry name" value="Protein_kinase_ATP_BS"/>
</dbReference>
<evidence type="ECO:0000256" key="12">
    <source>
        <dbReference type="ARBA" id="ARBA00022741"/>
    </source>
</evidence>
<keyword evidence="9 25" id="KW-0812">Transmembrane</keyword>
<accession>A0A835BM31</accession>
<evidence type="ECO:0000256" key="18">
    <source>
        <dbReference type="ARBA" id="ARBA00023180"/>
    </source>
</evidence>